<name>A0AAI8YYH2_9PEZI</name>
<evidence type="ECO:0000313" key="1">
    <source>
        <dbReference type="EMBL" id="CAK4006583.1"/>
    </source>
</evidence>
<comment type="caution">
    <text evidence="1">The sequence shown here is derived from an EMBL/GenBank/DDBJ whole genome shotgun (WGS) entry which is preliminary data.</text>
</comment>
<reference evidence="1" key="1">
    <citation type="submission" date="2023-11" db="EMBL/GenBank/DDBJ databases">
        <authorList>
            <person name="Alioto T."/>
            <person name="Alioto T."/>
            <person name="Gomez Garrido J."/>
        </authorList>
    </citation>
    <scope>NUCLEOTIDE SEQUENCE</scope>
</reference>
<evidence type="ECO:0000313" key="2">
    <source>
        <dbReference type="Proteomes" id="UP001296104"/>
    </source>
</evidence>
<sequence>MDSPHPGPQKVTIFFSSRNSTHLENDRSSFRCHWCTRQRRGYGITVSKVYKICVTCLSASMDRRLANGNTWEEAWDHENLPPRAPTTRLKRKPKMLFRGDSGEYKVAVETEAYVPPHQERDVAGTGSLSELERNARLVRWLYEDGDEDDGRSGEARLGLTA</sequence>
<accession>A0AAI8YYH2</accession>
<keyword evidence="2" id="KW-1185">Reference proteome</keyword>
<dbReference type="AlphaFoldDB" id="A0AAI8YYH2"/>
<gene>
    <name evidence="1" type="ORF">LECACI_7A004317</name>
</gene>
<organism evidence="1 2">
    <name type="scientific">Lecanosticta acicola</name>
    <dbReference type="NCBI Taxonomy" id="111012"/>
    <lineage>
        <taxon>Eukaryota</taxon>
        <taxon>Fungi</taxon>
        <taxon>Dikarya</taxon>
        <taxon>Ascomycota</taxon>
        <taxon>Pezizomycotina</taxon>
        <taxon>Dothideomycetes</taxon>
        <taxon>Dothideomycetidae</taxon>
        <taxon>Mycosphaerellales</taxon>
        <taxon>Mycosphaerellaceae</taxon>
        <taxon>Lecanosticta</taxon>
    </lineage>
</organism>
<dbReference type="EMBL" id="CAVMBE010000023">
    <property type="protein sequence ID" value="CAK4006583.1"/>
    <property type="molecule type" value="Genomic_DNA"/>
</dbReference>
<dbReference type="Proteomes" id="UP001296104">
    <property type="component" value="Unassembled WGS sequence"/>
</dbReference>
<proteinExistence type="predicted"/>
<protein>
    <submittedName>
        <fullName evidence="1">Uncharacterized protein</fullName>
    </submittedName>
</protein>